<evidence type="ECO:0000256" key="1">
    <source>
        <dbReference type="SAM" id="Phobius"/>
    </source>
</evidence>
<keyword evidence="1" id="KW-0472">Membrane</keyword>
<name>A0AAQ3RHI8_VIGMU</name>
<feature type="transmembrane region" description="Helical" evidence="1">
    <location>
        <begin position="12"/>
        <end position="39"/>
    </location>
</feature>
<dbReference type="Proteomes" id="UP001374535">
    <property type="component" value="Chromosome 10"/>
</dbReference>
<organism evidence="2 3">
    <name type="scientific">Vigna mungo</name>
    <name type="common">Black gram</name>
    <name type="synonym">Phaseolus mungo</name>
    <dbReference type="NCBI Taxonomy" id="3915"/>
    <lineage>
        <taxon>Eukaryota</taxon>
        <taxon>Viridiplantae</taxon>
        <taxon>Streptophyta</taxon>
        <taxon>Embryophyta</taxon>
        <taxon>Tracheophyta</taxon>
        <taxon>Spermatophyta</taxon>
        <taxon>Magnoliopsida</taxon>
        <taxon>eudicotyledons</taxon>
        <taxon>Gunneridae</taxon>
        <taxon>Pentapetalae</taxon>
        <taxon>rosids</taxon>
        <taxon>fabids</taxon>
        <taxon>Fabales</taxon>
        <taxon>Fabaceae</taxon>
        <taxon>Papilionoideae</taxon>
        <taxon>50 kb inversion clade</taxon>
        <taxon>NPAAA clade</taxon>
        <taxon>indigoferoid/millettioid clade</taxon>
        <taxon>Phaseoleae</taxon>
        <taxon>Vigna</taxon>
    </lineage>
</organism>
<gene>
    <name evidence="2" type="ORF">V8G54_032085</name>
</gene>
<evidence type="ECO:0000313" key="3">
    <source>
        <dbReference type="Proteomes" id="UP001374535"/>
    </source>
</evidence>
<keyword evidence="3" id="KW-1185">Reference proteome</keyword>
<protein>
    <submittedName>
        <fullName evidence="2">Uncharacterized protein</fullName>
    </submittedName>
</protein>
<feature type="transmembrane region" description="Helical" evidence="1">
    <location>
        <begin position="51"/>
        <end position="77"/>
    </location>
</feature>
<evidence type="ECO:0000313" key="2">
    <source>
        <dbReference type="EMBL" id="WVY92997.1"/>
    </source>
</evidence>
<sequence>MCTFFRFTFFSCRFLMTTFFTSSFFTAINCSFIICSFFICLTCTSIMSTFFSYMTCTFFSPLSITITVFLASLICLIKPAISSFKDIILRLFLLIFFHPSSKCRIKTVIHFFSCFFTSAHMDQIQCRTDDGILLITRRKVPFKLYL</sequence>
<dbReference type="EMBL" id="CP144691">
    <property type="protein sequence ID" value="WVY92997.1"/>
    <property type="molecule type" value="Genomic_DNA"/>
</dbReference>
<keyword evidence="1" id="KW-0812">Transmembrane</keyword>
<keyword evidence="1" id="KW-1133">Transmembrane helix</keyword>
<accession>A0AAQ3RHI8</accession>
<reference evidence="2 3" key="1">
    <citation type="journal article" date="2023" name="Life. Sci Alliance">
        <title>Evolutionary insights into 3D genome organization and epigenetic landscape of Vigna mungo.</title>
        <authorList>
            <person name="Junaid A."/>
            <person name="Singh B."/>
            <person name="Bhatia S."/>
        </authorList>
    </citation>
    <scope>NUCLEOTIDE SEQUENCE [LARGE SCALE GENOMIC DNA]</scope>
    <source>
        <strain evidence="2">Urdbean</strain>
    </source>
</reference>
<dbReference type="AlphaFoldDB" id="A0AAQ3RHI8"/>
<proteinExistence type="predicted"/>